<reference evidence="9 11" key="2">
    <citation type="journal article" date="2017" name="Int. J. Syst. Evol. Microbiol.">
        <title>Mycobacterium talmoniae sp. nov., a slowly growing mycobacterium isolated from human respiratory samples.</title>
        <authorList>
            <person name="Davidson R.M."/>
            <person name="DeGroote M.A."/>
            <person name="Marola J.L."/>
            <person name="Buss S."/>
            <person name="Jones V."/>
            <person name="McNeil M.R."/>
            <person name="Freifeld A.G."/>
            <person name="Elaine Epperson L."/>
            <person name="Hasan N.A."/>
            <person name="Jackson M."/>
            <person name="Iwen P.C."/>
            <person name="Salfinger M."/>
            <person name="Strong M."/>
        </authorList>
    </citation>
    <scope>NUCLEOTIDE SEQUENCE [LARGE SCALE GENOMIC DNA]</scope>
    <source>
        <strain evidence="9 11">ATCC BAA-2683</strain>
    </source>
</reference>
<evidence type="ECO:0000313" key="10">
    <source>
        <dbReference type="Proteomes" id="UP000179734"/>
    </source>
</evidence>
<dbReference type="GO" id="GO:0030313">
    <property type="term" value="C:cell envelope"/>
    <property type="evidence" value="ECO:0007669"/>
    <property type="project" value="UniProtKB-SubCell"/>
</dbReference>
<evidence type="ECO:0000313" key="9">
    <source>
        <dbReference type="EMBL" id="PQM47419.1"/>
    </source>
</evidence>
<evidence type="ECO:0000256" key="5">
    <source>
        <dbReference type="ARBA" id="ARBA00023136"/>
    </source>
</evidence>
<keyword evidence="3" id="KW-1003">Cell membrane</keyword>
<organism evidence="8 10">
    <name type="scientific">Mycobacterium talmoniae</name>
    <dbReference type="NCBI Taxonomy" id="1858794"/>
    <lineage>
        <taxon>Bacteria</taxon>
        <taxon>Bacillati</taxon>
        <taxon>Actinomycetota</taxon>
        <taxon>Actinomycetes</taxon>
        <taxon>Mycobacteriales</taxon>
        <taxon>Mycobacteriaceae</taxon>
        <taxon>Mycobacterium</taxon>
    </lineage>
</organism>
<keyword evidence="10" id="KW-1185">Reference proteome</keyword>
<reference evidence="8 10" key="1">
    <citation type="submission" date="2016-10" db="EMBL/GenBank/DDBJ databases">
        <title>Genome sequence of Mycobacterium talmonii.</title>
        <authorList>
            <person name="Greninger A.L."/>
            <person name="Elliott B."/>
            <person name="Vasireddy S."/>
            <person name="Vasireddy R."/>
        </authorList>
    </citation>
    <scope>NUCLEOTIDE SEQUENCE [LARGE SCALE GENOMIC DNA]</scope>
    <source>
        <strain evidence="8">MO-5499</strain>
        <strain evidence="10">NE-TNMC-100812</strain>
    </source>
</reference>
<dbReference type="Pfam" id="PF07161">
    <property type="entry name" value="LppX_LprAFG"/>
    <property type="match status" value="1"/>
</dbReference>
<evidence type="ECO:0000256" key="3">
    <source>
        <dbReference type="ARBA" id="ARBA00022475"/>
    </source>
</evidence>
<dbReference type="Gene3D" id="2.50.20.20">
    <property type="match status" value="1"/>
</dbReference>
<proteinExistence type="inferred from homology"/>
<name>A0A1S1N8S7_9MYCO</name>
<dbReference type="InterPro" id="IPR029046">
    <property type="entry name" value="LolA/LolB/LppX"/>
</dbReference>
<dbReference type="RefSeq" id="WP_071028996.1">
    <property type="nucleotide sequence ID" value="NZ_MLQM01000158.1"/>
</dbReference>
<dbReference type="EMBL" id="MLQM01000158">
    <property type="protein sequence ID" value="OHU97812.1"/>
    <property type="molecule type" value="Genomic_DNA"/>
</dbReference>
<dbReference type="InterPro" id="IPR009830">
    <property type="entry name" value="LppX/LprAFG"/>
</dbReference>
<keyword evidence="7" id="KW-0449">Lipoprotein</keyword>
<dbReference type="SUPFAM" id="SSF89392">
    <property type="entry name" value="Prokaryotic lipoproteins and lipoprotein localization factors"/>
    <property type="match status" value="1"/>
</dbReference>
<protein>
    <submittedName>
        <fullName evidence="9">Lipoarabinomannan carrier protein LprG</fullName>
    </submittedName>
</protein>
<keyword evidence="5" id="KW-0472">Membrane</keyword>
<dbReference type="EMBL" id="PPEA01000340">
    <property type="protein sequence ID" value="PQM47419.1"/>
    <property type="molecule type" value="Genomic_DNA"/>
</dbReference>
<evidence type="ECO:0000313" key="8">
    <source>
        <dbReference type="EMBL" id="OHU97812.1"/>
    </source>
</evidence>
<evidence type="ECO:0000256" key="1">
    <source>
        <dbReference type="ARBA" id="ARBA00004196"/>
    </source>
</evidence>
<evidence type="ECO:0000256" key="4">
    <source>
        <dbReference type="ARBA" id="ARBA00022729"/>
    </source>
</evidence>
<accession>A0A1S1N8S7</accession>
<keyword evidence="6" id="KW-0564">Palmitate</keyword>
<keyword evidence="4" id="KW-0732">Signal</keyword>
<reference evidence="9" key="3">
    <citation type="submission" date="2018-01" db="EMBL/GenBank/DDBJ databases">
        <authorList>
            <person name="Gaut B.S."/>
            <person name="Morton B.R."/>
            <person name="Clegg M.T."/>
            <person name="Duvall M.R."/>
        </authorList>
    </citation>
    <scope>NUCLEOTIDE SEQUENCE</scope>
    <source>
        <strain evidence="9">ATCC BAA-2683</strain>
    </source>
</reference>
<dbReference type="Proteomes" id="UP000179734">
    <property type="component" value="Unassembled WGS sequence"/>
</dbReference>
<dbReference type="CDD" id="cd16334">
    <property type="entry name" value="LppX-like"/>
    <property type="match status" value="1"/>
</dbReference>
<dbReference type="Proteomes" id="UP000238296">
    <property type="component" value="Unassembled WGS sequence"/>
</dbReference>
<evidence type="ECO:0000256" key="6">
    <source>
        <dbReference type="ARBA" id="ARBA00023139"/>
    </source>
</evidence>
<gene>
    <name evidence="9" type="primary">lprG_2</name>
    <name evidence="8" type="ORF">BKN37_21545</name>
    <name evidence="9" type="ORF">C1Y40_02402</name>
</gene>
<evidence type="ECO:0000256" key="7">
    <source>
        <dbReference type="ARBA" id="ARBA00023288"/>
    </source>
</evidence>
<evidence type="ECO:0000313" key="11">
    <source>
        <dbReference type="Proteomes" id="UP000238296"/>
    </source>
</evidence>
<comment type="caution">
    <text evidence="8">The sequence shown here is derived from an EMBL/GenBank/DDBJ whole genome shotgun (WGS) entry which is preliminary data.</text>
</comment>
<comment type="similarity">
    <text evidence="2">Belongs to the LppX/LprAFG lipoprotein family.</text>
</comment>
<evidence type="ECO:0000256" key="2">
    <source>
        <dbReference type="ARBA" id="ARBA00009194"/>
    </source>
</evidence>
<comment type="subcellular location">
    <subcellularLocation>
        <location evidence="1">Cell envelope</location>
    </subcellularLocation>
</comment>
<sequence length="235" mass="24841">MLTRRRRIPAVMLAALALTVGLIAGCSSSKSKSTAELPDPTTLLKQSSASTKSLKSVHLDLSVTGKIDKLPVKTLNGDLTTDPKTAAKGDAKITFGGSDVDVKFVVFDADLYAVLTGDTWTDYGPAAEIYDPSQILNPDTGLANVLANFTDAKAEDQETINGQDTIKISGKVPADAVNKLAAQLNATEPLPATVWIQAAEPHQLVQATLDKSKGNSIQMTLSNWNKPVTVDKPAV</sequence>
<dbReference type="AlphaFoldDB" id="A0A1S1N8S7"/>
<dbReference type="PROSITE" id="PS51257">
    <property type="entry name" value="PROKAR_LIPOPROTEIN"/>
    <property type="match status" value="1"/>
</dbReference>